<evidence type="ECO:0000256" key="10">
    <source>
        <dbReference type="ARBA" id="ARBA00066838"/>
    </source>
</evidence>
<proteinExistence type="inferred from homology"/>
<keyword evidence="4" id="KW-0547">Nucleotide-binding</keyword>
<dbReference type="FunFam" id="1.10.287.890:FF:000002">
    <property type="entry name" value="Adenylate isopentenyltransferase 5, chloroplastic"/>
    <property type="match status" value="1"/>
</dbReference>
<dbReference type="EMBL" id="CAADRP010001730">
    <property type="protein sequence ID" value="VFU50492.1"/>
    <property type="molecule type" value="Genomic_DNA"/>
</dbReference>
<dbReference type="GO" id="GO:0005524">
    <property type="term" value="F:ATP binding"/>
    <property type="evidence" value="ECO:0007669"/>
    <property type="project" value="UniProtKB-KW"/>
</dbReference>
<accession>A0A6N2MLG1</accession>
<dbReference type="AlphaFoldDB" id="A0A6N2MLG1"/>
<evidence type="ECO:0000256" key="6">
    <source>
        <dbReference type="ARBA" id="ARBA00022946"/>
    </source>
</evidence>
<reference evidence="11" key="1">
    <citation type="submission" date="2019-03" db="EMBL/GenBank/DDBJ databases">
        <authorList>
            <person name="Mank J."/>
            <person name="Almeida P."/>
        </authorList>
    </citation>
    <scope>NUCLEOTIDE SEQUENCE</scope>
    <source>
        <strain evidence="11">78183</strain>
    </source>
</reference>
<keyword evidence="6" id="KW-0809">Transit peptide</keyword>
<evidence type="ECO:0000256" key="1">
    <source>
        <dbReference type="ARBA" id="ARBA00005842"/>
    </source>
</evidence>
<keyword evidence="3" id="KW-0203">Cytokinin biosynthesis</keyword>
<dbReference type="PANTHER" id="PTHR11088">
    <property type="entry name" value="TRNA DIMETHYLALLYLTRANSFERASE"/>
    <property type="match status" value="1"/>
</dbReference>
<dbReference type="HAMAP" id="MF_00185">
    <property type="entry name" value="IPP_trans"/>
    <property type="match status" value="1"/>
</dbReference>
<keyword evidence="2" id="KW-0808">Transferase</keyword>
<dbReference type="Pfam" id="PF01715">
    <property type="entry name" value="IPPT"/>
    <property type="match status" value="2"/>
</dbReference>
<evidence type="ECO:0000256" key="8">
    <source>
        <dbReference type="ARBA" id="ARBA00052386"/>
    </source>
</evidence>
<protein>
    <recommendedName>
        <fullName evidence="10">adenylate dimethylallyltransferase (ADP/ATP-dependent)</fullName>
        <ecNumber evidence="10">2.5.1.112</ecNumber>
    </recommendedName>
</protein>
<dbReference type="Gene3D" id="1.10.287.890">
    <property type="entry name" value="Crystal structure of tRNA isopentenylpyrophosphate transferase (bh2366) domain"/>
    <property type="match status" value="1"/>
</dbReference>
<evidence type="ECO:0000256" key="5">
    <source>
        <dbReference type="ARBA" id="ARBA00022840"/>
    </source>
</evidence>
<evidence type="ECO:0000256" key="7">
    <source>
        <dbReference type="ARBA" id="ARBA00051744"/>
    </source>
</evidence>
<dbReference type="InterPro" id="IPR018022">
    <property type="entry name" value="IPT"/>
</dbReference>
<dbReference type="GO" id="GO:0052381">
    <property type="term" value="F:tRNA dimethylallyltransferase activity"/>
    <property type="evidence" value="ECO:0007669"/>
    <property type="project" value="InterPro"/>
</dbReference>
<evidence type="ECO:0000313" key="11">
    <source>
        <dbReference type="EMBL" id="VFU50492.1"/>
    </source>
</evidence>
<comment type="catalytic activity">
    <reaction evidence="8">
        <text>dimethylallyl diphosphate + ADP = N(6)-(dimethylallyl)adenosine 5'-diphosphate + diphosphate</text>
        <dbReference type="Rhea" id="RHEA:36327"/>
        <dbReference type="ChEBI" id="CHEBI:33019"/>
        <dbReference type="ChEBI" id="CHEBI:57623"/>
        <dbReference type="ChEBI" id="CHEBI:73533"/>
        <dbReference type="ChEBI" id="CHEBI:456216"/>
        <dbReference type="EC" id="2.5.1.112"/>
    </reaction>
</comment>
<organism evidence="11">
    <name type="scientific">Salix viminalis</name>
    <name type="common">Common osier</name>
    <name type="synonym">Basket willow</name>
    <dbReference type="NCBI Taxonomy" id="40686"/>
    <lineage>
        <taxon>Eukaryota</taxon>
        <taxon>Viridiplantae</taxon>
        <taxon>Streptophyta</taxon>
        <taxon>Embryophyta</taxon>
        <taxon>Tracheophyta</taxon>
        <taxon>Spermatophyta</taxon>
        <taxon>Magnoliopsida</taxon>
        <taxon>eudicotyledons</taxon>
        <taxon>Gunneridae</taxon>
        <taxon>Pentapetalae</taxon>
        <taxon>rosids</taxon>
        <taxon>fabids</taxon>
        <taxon>Malpighiales</taxon>
        <taxon>Salicaceae</taxon>
        <taxon>Saliceae</taxon>
        <taxon>Salix</taxon>
    </lineage>
</organism>
<keyword evidence="5" id="KW-0067">ATP-binding</keyword>
<name>A0A6N2MLG1_SALVM</name>
<dbReference type="PANTHER" id="PTHR11088:SF59">
    <property type="entry name" value="ADENYLATE ISOPENTENYLTRANSFERASE"/>
    <property type="match status" value="1"/>
</dbReference>
<dbReference type="EC" id="2.5.1.112" evidence="10"/>
<evidence type="ECO:0000256" key="9">
    <source>
        <dbReference type="ARBA" id="ARBA00055191"/>
    </source>
</evidence>
<dbReference type="SUPFAM" id="SSF52540">
    <property type="entry name" value="P-loop containing nucleoside triphosphate hydrolases"/>
    <property type="match status" value="1"/>
</dbReference>
<comment type="similarity">
    <text evidence="1">Belongs to the IPP transferase family.</text>
</comment>
<dbReference type="GO" id="GO:0006400">
    <property type="term" value="P:tRNA modification"/>
    <property type="evidence" value="ECO:0007669"/>
    <property type="project" value="TreeGrafter"/>
</dbReference>
<comment type="function">
    <text evidence="9">Involved in cytokinin biosynthesis. Catalyzes the transfer of an isopentenyl group from dimethylallyl diphosphate (DMAPP) to ATP and ADP.</text>
</comment>
<dbReference type="GO" id="GO:0052622">
    <property type="term" value="F:ATP/ADP dimethylallyltransferase activity"/>
    <property type="evidence" value="ECO:0007669"/>
    <property type="project" value="UniProtKB-EC"/>
</dbReference>
<dbReference type="InterPro" id="IPR039657">
    <property type="entry name" value="Dimethylallyltransferase"/>
</dbReference>
<dbReference type="Gene3D" id="3.40.50.300">
    <property type="entry name" value="P-loop containing nucleotide triphosphate hydrolases"/>
    <property type="match status" value="1"/>
</dbReference>
<evidence type="ECO:0000256" key="3">
    <source>
        <dbReference type="ARBA" id="ARBA00022712"/>
    </source>
</evidence>
<comment type="catalytic activity">
    <reaction evidence="7">
        <text>dimethylallyl diphosphate + ATP = N(6)-(dimethylallyl)adenosine 5'-triphosphate + diphosphate</text>
        <dbReference type="Rhea" id="RHEA:36331"/>
        <dbReference type="ChEBI" id="CHEBI:30616"/>
        <dbReference type="ChEBI" id="CHEBI:33019"/>
        <dbReference type="ChEBI" id="CHEBI:57623"/>
        <dbReference type="ChEBI" id="CHEBI:73532"/>
        <dbReference type="EC" id="2.5.1.112"/>
    </reaction>
</comment>
<evidence type="ECO:0000256" key="4">
    <source>
        <dbReference type="ARBA" id="ARBA00022741"/>
    </source>
</evidence>
<dbReference type="GO" id="GO:0009691">
    <property type="term" value="P:cytokinin biosynthetic process"/>
    <property type="evidence" value="ECO:0007669"/>
    <property type="project" value="UniProtKB-KW"/>
</dbReference>
<evidence type="ECO:0000256" key="2">
    <source>
        <dbReference type="ARBA" id="ARBA00022679"/>
    </source>
</evidence>
<sequence>MEKNVEITRQACKNRSLNSHCSSCYRIIDIAEIRVCLPLLQFVLIIRRLMMNFSMSLWPQTSRMLDIPPGVIKMDMLCPRSWQKEKVVIVMGPTGTGKSRLSIDLATQFPAEIINSDKMQVYKGLDIVTNKVGEEEKSGLPHHLLGIANPNVDFTAANYCQMASSAVESISSRGLLPIIAGGSNSYIEALMDDEDFRLRLRYDCCFLWIDVSMPVLHKFVSRRVEQMVSMGMINEVRNLFDPRADYSTGIRRSIGVPEFDRYFRAEDFLDEENRARLLHEAICDVKRNTCKLACRQWEKINRLRKIKGWNIHRVDATEVFRSSGKEAEHAWEMLVARPSTAIVGQFLGGVSAADKVPALATMGYIRQCLVA</sequence>
<dbReference type="GO" id="GO:0005739">
    <property type="term" value="C:mitochondrion"/>
    <property type="evidence" value="ECO:0007669"/>
    <property type="project" value="TreeGrafter"/>
</dbReference>
<dbReference type="InterPro" id="IPR027417">
    <property type="entry name" value="P-loop_NTPase"/>
</dbReference>
<gene>
    <name evidence="11" type="ORF">SVIM_LOCUS336739</name>
</gene>
<dbReference type="GO" id="GO:0009824">
    <property type="term" value="F:AMP dimethylallyltransferase activity"/>
    <property type="evidence" value="ECO:0007669"/>
    <property type="project" value="UniProtKB-ARBA"/>
</dbReference>